<dbReference type="InterPro" id="IPR029060">
    <property type="entry name" value="PIN-like_dom_sf"/>
</dbReference>
<organism evidence="4 5">
    <name type="scientific">Hermanssonia centrifuga</name>
    <dbReference type="NCBI Taxonomy" id="98765"/>
    <lineage>
        <taxon>Eukaryota</taxon>
        <taxon>Fungi</taxon>
        <taxon>Dikarya</taxon>
        <taxon>Basidiomycota</taxon>
        <taxon>Agaricomycotina</taxon>
        <taxon>Agaricomycetes</taxon>
        <taxon>Polyporales</taxon>
        <taxon>Meruliaceae</taxon>
        <taxon>Hermanssonia</taxon>
    </lineage>
</organism>
<dbReference type="SUPFAM" id="SSF47807">
    <property type="entry name" value="5' to 3' exonuclease, C-terminal subdomain"/>
    <property type="match status" value="1"/>
</dbReference>
<dbReference type="GO" id="GO:0005737">
    <property type="term" value="C:cytoplasm"/>
    <property type="evidence" value="ECO:0007669"/>
    <property type="project" value="TreeGrafter"/>
</dbReference>
<evidence type="ECO:0000313" key="4">
    <source>
        <dbReference type="EMBL" id="THG98672.1"/>
    </source>
</evidence>
<dbReference type="Pfam" id="PF18380">
    <property type="entry name" value="GEN1_C"/>
    <property type="match status" value="1"/>
</dbReference>
<dbReference type="SUPFAM" id="SSF51430">
    <property type="entry name" value="NAD(P)-linked oxidoreductase"/>
    <property type="match status" value="1"/>
</dbReference>
<evidence type="ECO:0000256" key="2">
    <source>
        <dbReference type="SAM" id="MobiDB-lite"/>
    </source>
</evidence>
<dbReference type="CDD" id="cd09870">
    <property type="entry name" value="PIN_YEN1"/>
    <property type="match status" value="1"/>
</dbReference>
<accession>A0A4V3XAM4</accession>
<dbReference type="Pfam" id="PF00248">
    <property type="entry name" value="Aldo_ket_red"/>
    <property type="match status" value="1"/>
</dbReference>
<feature type="compositionally biased region" description="Acidic residues" evidence="2">
    <location>
        <begin position="986"/>
        <end position="996"/>
    </location>
</feature>
<dbReference type="AlphaFoldDB" id="A0A4V3XAM4"/>
<dbReference type="Gene3D" id="3.20.20.100">
    <property type="entry name" value="NADP-dependent oxidoreductase domain"/>
    <property type="match status" value="1"/>
</dbReference>
<dbReference type="GO" id="GO:0008821">
    <property type="term" value="F:crossover junction DNA endonuclease activity"/>
    <property type="evidence" value="ECO:0007669"/>
    <property type="project" value="InterPro"/>
</dbReference>
<gene>
    <name evidence="4" type="ORF">EW026_g3565</name>
</gene>
<dbReference type="InterPro" id="IPR020471">
    <property type="entry name" value="AKR"/>
</dbReference>
<evidence type="ECO:0000256" key="1">
    <source>
        <dbReference type="ARBA" id="ARBA00023002"/>
    </source>
</evidence>
<proteinExistence type="predicted"/>
<dbReference type="PRINTS" id="PR00069">
    <property type="entry name" value="ALDKETRDTASE"/>
</dbReference>
<dbReference type="Gene3D" id="3.40.50.1010">
    <property type="entry name" value="5'-nuclease"/>
    <property type="match status" value="1"/>
</dbReference>
<comment type="caution">
    <text evidence="4">The sequence shown here is derived from an EMBL/GenBank/DDBJ whole genome shotgun (WGS) entry which is preliminary data.</text>
</comment>
<keyword evidence="5" id="KW-1185">Reference proteome</keyword>
<dbReference type="InterPro" id="IPR037316">
    <property type="entry name" value="Yen1_H3TH"/>
</dbReference>
<dbReference type="InterPro" id="IPR023210">
    <property type="entry name" value="NADP_OxRdtase_dom"/>
</dbReference>
<name>A0A4V3XAM4_9APHY</name>
<keyword evidence="1" id="KW-0560">Oxidoreductase</keyword>
<dbReference type="InterPro" id="IPR036812">
    <property type="entry name" value="NAD(P)_OxRdtase_dom_sf"/>
</dbReference>
<feature type="region of interest" description="Disordered" evidence="2">
    <location>
        <begin position="838"/>
        <end position="1000"/>
    </location>
</feature>
<dbReference type="Pfam" id="PF00867">
    <property type="entry name" value="XPG_I"/>
    <property type="match status" value="1"/>
</dbReference>
<sequence>MPSLPTRKIGNTEVTAIGWGGMGLSAFYSKPLPDEERFKLLDAVYERGCTNWDTADVYGDNEDLIGQWLKRTGKRNEIFLATKFGFVLSSDRIVNGSPEYVRQSIDKSLKRLGVDYVDLYYLHRPDPSVPIEKTVGAMAEAVKEGKVKYLGLSECSAETLRRAHAVHPIAALQVEYSPFTLDIEDEKLGLFKTAKELGIAVVAYSPLGRGLITGQYKGPEDFEEGDFRRQIARYSKENFPNILKLADGLKKIGERHSATAGQVALAWLLAQGDNVIPIPGTTKVKYLEENLGAVNVKLSAEELEEVRKVAERADAAQGLRYPESFMAVQFADTPALKGGENPEIRMLFFRLCALSELPVLPLFVFDGKERPKAFGEAEAELAYLNHAGVIDVVMTDDNDALIFGAKAIIRNLKLTGNGKDPARNAEGKASDHHVKVFTADAIRTHPNVLLTRGGMILFALLSGGDYNDGVKGCGADIGHGLARCGFGDTLLSAYDSDLGGSAHFRSTFLPRWRTQVNQELHTNAHGFFSRRHPSLNLPLDFPDLVVLEAYANPICSGRGRGGGHAPAPPVAASTLMRDRGNLDLARIATFCEDHFDEWGHRSAILKRFRTLLWDSAAMNVLRRAALEVDEKERSSRVAAGRTDLVVRGPLRPSITDAVGTPESLVKKYLEPAKQTVDRYAAAFVNQGTLQQQAPSASSQANAHPLIMQIVGSRKHVSTDCMLEYRVVIDPTQLVGLTQRGIKGKHPETVVVASSSSSSSSSSPQSQLQSNHWNLPDEDGIYGGAARGTTGGRAQETTTSATKKAPPDPCSVMRVWIAASMIQQVHPQLAADFEAAEEEKKAGKAGRGTGRKRRATARDISDQEIDGEHPRSPASQPLPPRKRVRTEAPQSTLSQALAPAPVSAGPSSNIPSETGTHRRAKNVGMLMDDPPRSPNGFLFTFSDPDDPDMVVWEDQQDQQDALESLSSGVGRLRGDGDGQDGGVPSVADDDDDEDQDAQETAGLARFDAMFDRILGIAPSLQGKGKEGEETQKGCEHIGAISFYGPIA</sequence>
<evidence type="ECO:0000313" key="5">
    <source>
        <dbReference type="Proteomes" id="UP000309038"/>
    </source>
</evidence>
<evidence type="ECO:0000259" key="3">
    <source>
        <dbReference type="SMART" id="SM00484"/>
    </source>
</evidence>
<dbReference type="CDD" id="cd09906">
    <property type="entry name" value="H3TH_YEN1"/>
    <property type="match status" value="1"/>
</dbReference>
<dbReference type="InterPro" id="IPR041177">
    <property type="entry name" value="GEN1_C"/>
</dbReference>
<dbReference type="EMBL" id="SGPJ01000109">
    <property type="protein sequence ID" value="THG98672.1"/>
    <property type="molecule type" value="Genomic_DNA"/>
</dbReference>
<reference evidence="4 5" key="1">
    <citation type="submission" date="2019-02" db="EMBL/GenBank/DDBJ databases">
        <title>Genome sequencing of the rare red list fungi Phlebia centrifuga.</title>
        <authorList>
            <person name="Buettner E."/>
            <person name="Kellner H."/>
        </authorList>
    </citation>
    <scope>NUCLEOTIDE SEQUENCE [LARGE SCALE GENOMIC DNA]</scope>
    <source>
        <strain evidence="4 5">DSM 108282</strain>
    </source>
</reference>
<dbReference type="InterPro" id="IPR006086">
    <property type="entry name" value="XPG-I_dom"/>
</dbReference>
<feature type="region of interest" description="Disordered" evidence="2">
    <location>
        <begin position="748"/>
        <end position="808"/>
    </location>
</feature>
<dbReference type="PANTHER" id="PTHR43625">
    <property type="entry name" value="AFLATOXIN B1 ALDEHYDE REDUCTASE"/>
    <property type="match status" value="1"/>
</dbReference>
<feature type="compositionally biased region" description="Basic and acidic residues" evidence="2">
    <location>
        <begin position="855"/>
        <end position="870"/>
    </location>
</feature>
<protein>
    <recommendedName>
        <fullName evidence="3">XPG-I domain-containing protein</fullName>
    </recommendedName>
</protein>
<dbReference type="GO" id="GO:0016491">
    <property type="term" value="F:oxidoreductase activity"/>
    <property type="evidence" value="ECO:0007669"/>
    <property type="project" value="UniProtKB-KW"/>
</dbReference>
<feature type="compositionally biased region" description="Gly residues" evidence="2">
    <location>
        <begin position="780"/>
        <end position="790"/>
    </location>
</feature>
<dbReference type="PANTHER" id="PTHR43625:SF40">
    <property type="entry name" value="ALDO-KETO REDUCTASE YAKC [NADP(+)]"/>
    <property type="match status" value="1"/>
</dbReference>
<dbReference type="Proteomes" id="UP000309038">
    <property type="component" value="Unassembled WGS sequence"/>
</dbReference>
<dbReference type="SUPFAM" id="SSF88723">
    <property type="entry name" value="PIN domain-like"/>
    <property type="match status" value="1"/>
</dbReference>
<dbReference type="InterPro" id="IPR036279">
    <property type="entry name" value="5-3_exonuclease_C_sf"/>
</dbReference>
<feature type="compositionally biased region" description="Polar residues" evidence="2">
    <location>
        <begin position="904"/>
        <end position="913"/>
    </location>
</feature>
<feature type="domain" description="XPG-I" evidence="3">
    <location>
        <begin position="372"/>
        <end position="448"/>
    </location>
</feature>
<feature type="compositionally biased region" description="Low complexity" evidence="2">
    <location>
        <begin position="753"/>
        <end position="769"/>
    </location>
</feature>
<dbReference type="SMART" id="SM00484">
    <property type="entry name" value="XPGI"/>
    <property type="match status" value="1"/>
</dbReference>
<dbReference type="InterPro" id="IPR050791">
    <property type="entry name" value="Aldo-Keto_reductase"/>
</dbReference>